<dbReference type="EMBL" id="LUKD01000008">
    <property type="protein sequence ID" value="KYG62677.1"/>
    <property type="molecule type" value="Genomic_DNA"/>
</dbReference>
<dbReference type="PANTHER" id="PTHR36920:SF1">
    <property type="entry name" value="OUTER MEMBRANE PROTEIN W"/>
    <property type="match status" value="1"/>
</dbReference>
<dbReference type="NCBIfam" id="TIGR01414">
    <property type="entry name" value="autotrans_barl"/>
    <property type="match status" value="1"/>
</dbReference>
<accession>A0A161QEL4</accession>
<organism evidence="2 3">
    <name type="scientific">Bdellovibrio bacteriovorus</name>
    <dbReference type="NCBI Taxonomy" id="959"/>
    <lineage>
        <taxon>Bacteria</taxon>
        <taxon>Pseudomonadati</taxon>
        <taxon>Bdellovibrionota</taxon>
        <taxon>Bdellovibrionia</taxon>
        <taxon>Bdellovibrionales</taxon>
        <taxon>Pseudobdellovibrionaceae</taxon>
        <taxon>Bdellovibrio</taxon>
    </lineage>
</organism>
<protein>
    <recommendedName>
        <fullName evidence="4">OmpW family protein</fullName>
    </recommendedName>
</protein>
<evidence type="ECO:0008006" key="4">
    <source>
        <dbReference type="Google" id="ProtNLM"/>
    </source>
</evidence>
<evidence type="ECO:0000256" key="1">
    <source>
        <dbReference type="SAM" id="SignalP"/>
    </source>
</evidence>
<dbReference type="Proteomes" id="UP000075799">
    <property type="component" value="Unassembled WGS sequence"/>
</dbReference>
<sequence>MKTKVLAAIFLSTISFSSAAFAEHWMAHIRGVYISPDNGSSPVSGVEANNVTIPELDFSYFIAPDWSVELILGTSRHDISLNGADLGKVSLLPPTVTAKYHYDFGNGLVPYIGAGVNHTLFYDVDLDSNLSVSTNSTGFALQLGADYKIGDNLYLNLDVKKVYIKTDVASNGDYLTTLDINPMLYGLGVGIKF</sequence>
<gene>
    <name evidence="2" type="ORF">AZI87_15425</name>
</gene>
<dbReference type="GO" id="GO:0055085">
    <property type="term" value="P:transmembrane transport"/>
    <property type="evidence" value="ECO:0007669"/>
    <property type="project" value="TreeGrafter"/>
</dbReference>
<dbReference type="GO" id="GO:0019867">
    <property type="term" value="C:outer membrane"/>
    <property type="evidence" value="ECO:0007669"/>
    <property type="project" value="InterPro"/>
</dbReference>
<name>A0A161QEL4_BDEBC</name>
<dbReference type="SUPFAM" id="SSF56925">
    <property type="entry name" value="OMPA-like"/>
    <property type="match status" value="1"/>
</dbReference>
<dbReference type="InterPro" id="IPR005618">
    <property type="entry name" value="OMPW"/>
</dbReference>
<feature type="chain" id="PRO_5007825824" description="OmpW family protein" evidence="1">
    <location>
        <begin position="23"/>
        <end position="193"/>
    </location>
</feature>
<feature type="signal peptide" evidence="1">
    <location>
        <begin position="1"/>
        <end position="22"/>
    </location>
</feature>
<dbReference type="InterPro" id="IPR011250">
    <property type="entry name" value="OMP/PagP_B-barrel"/>
</dbReference>
<evidence type="ECO:0000313" key="2">
    <source>
        <dbReference type="EMBL" id="KYG62677.1"/>
    </source>
</evidence>
<proteinExistence type="predicted"/>
<reference evidence="2 3" key="1">
    <citation type="submission" date="2016-03" db="EMBL/GenBank/DDBJ databases">
        <authorList>
            <person name="Ploux O."/>
        </authorList>
    </citation>
    <scope>NUCLEOTIDE SEQUENCE [LARGE SCALE GENOMIC DNA]</scope>
    <source>
        <strain evidence="2 3">EC13</strain>
    </source>
</reference>
<comment type="caution">
    <text evidence="2">The sequence shown here is derived from an EMBL/GenBank/DDBJ whole genome shotgun (WGS) entry which is preliminary data.</text>
</comment>
<dbReference type="OrthoDB" id="9807574at2"/>
<evidence type="ECO:0000313" key="3">
    <source>
        <dbReference type="Proteomes" id="UP000075799"/>
    </source>
</evidence>
<dbReference type="RefSeq" id="WP_063208926.1">
    <property type="nucleotide sequence ID" value="NZ_LUKD01000008.1"/>
</dbReference>
<keyword evidence="1" id="KW-0732">Signal</keyword>
<dbReference type="PANTHER" id="PTHR36920">
    <property type="match status" value="1"/>
</dbReference>
<dbReference type="Pfam" id="PF03922">
    <property type="entry name" value="OmpW"/>
    <property type="match status" value="1"/>
</dbReference>
<dbReference type="InterPro" id="IPR006315">
    <property type="entry name" value="OM_autotransptr_brl_dom"/>
</dbReference>
<dbReference type="Gene3D" id="2.40.160.20">
    <property type="match status" value="1"/>
</dbReference>
<dbReference type="AlphaFoldDB" id="A0A161QEL4"/>